<feature type="region of interest" description="Disordered" evidence="1">
    <location>
        <begin position="232"/>
        <end position="262"/>
    </location>
</feature>
<dbReference type="SUPFAM" id="SSF56300">
    <property type="entry name" value="Metallo-dependent phosphatases"/>
    <property type="match status" value="1"/>
</dbReference>
<dbReference type="PANTHER" id="PTHR28309">
    <property type="entry name" value="REQUIRED FOR EXCISION 1-B DOMAIN-CONTAINING PROTEIN"/>
    <property type="match status" value="1"/>
</dbReference>
<evidence type="ECO:0000313" key="4">
    <source>
        <dbReference type="EMBL" id="KAG3229316.1"/>
    </source>
</evidence>
<reference evidence="4" key="1">
    <citation type="submission" date="2018-05" db="EMBL/GenBank/DDBJ databases">
        <title>Effector identification in a new, highly contiguous assembly of the strawberry crown rot pathogen Phytophthora cactorum.</title>
        <authorList>
            <person name="Armitage A.D."/>
            <person name="Nellist C.F."/>
            <person name="Bates H."/>
            <person name="Vickerstaff R.J."/>
            <person name="Harrison R.J."/>
        </authorList>
    </citation>
    <scope>NUCLEOTIDE SEQUENCE</scope>
    <source>
        <strain evidence="3">4040</strain>
        <strain evidence="4">P421</strain>
    </source>
</reference>
<organism evidence="4 5">
    <name type="scientific">Phytophthora cactorum</name>
    <dbReference type="NCBI Taxonomy" id="29920"/>
    <lineage>
        <taxon>Eukaryota</taxon>
        <taxon>Sar</taxon>
        <taxon>Stramenopiles</taxon>
        <taxon>Oomycota</taxon>
        <taxon>Peronosporomycetes</taxon>
        <taxon>Peronosporales</taxon>
        <taxon>Peronosporaceae</taxon>
        <taxon>Phytophthora</taxon>
    </lineage>
</organism>
<dbReference type="InterPro" id="IPR029052">
    <property type="entry name" value="Metallo-depent_PP-like"/>
</dbReference>
<evidence type="ECO:0008006" key="6">
    <source>
        <dbReference type="Google" id="ProtNLM"/>
    </source>
</evidence>
<name>A0A8T1IZ01_9STRA</name>
<dbReference type="InterPro" id="IPR039491">
    <property type="entry name" value="REX1-B"/>
</dbReference>
<feature type="compositionally biased region" description="Basic and acidic residues" evidence="1">
    <location>
        <begin position="232"/>
        <end position="246"/>
    </location>
</feature>
<sequence>MKVVVLVSALFTQLMLPCPATKFDPHYFRPIARVDLSEGVEAETGNDLVTPIICASTAATAFLGFECTSSTSSSSSSKAAATVSHTATYDLHALAIGDWGVDLGLGSCCNVYRKTGTGNKEYYKDQQAQINVAHLLTLSAKKLQPKVILGHGDNFYWNGLGSDDVNYRFLNSFEAMYSDPALLNIKWFNVAGNHDIAKYFEVISGNIQNRPSLSMEFQECFSLLASRPAHAHEHCEQQQHAEDKPQDVNGVENEETVDSNESADLTQLSARALVQAFHGLQETRVQIYAEFRLGFQVHQKTEQFPAFCSGITERFSVVSEQINQVENLLRDKKQQIVADFIRKVQLEEKEKLLLTSAVLIEKMRLTDAMKQPKRDESTVAFLERSVETLNGKHTDSVVRINEILDDLRAESADLDD</sequence>
<dbReference type="Proteomes" id="UP000736787">
    <property type="component" value="Unassembled WGS sequence"/>
</dbReference>
<feature type="signal peptide" evidence="2">
    <location>
        <begin position="1"/>
        <end position="20"/>
    </location>
</feature>
<accession>A0A8T1IZ01</accession>
<dbReference type="AlphaFoldDB" id="A0A8T1IZ01"/>
<gene>
    <name evidence="3" type="ORF">PC117_g432</name>
    <name evidence="4" type="ORF">PC129_g130</name>
</gene>
<keyword evidence="2" id="KW-0732">Signal</keyword>
<evidence type="ECO:0000256" key="1">
    <source>
        <dbReference type="SAM" id="MobiDB-lite"/>
    </source>
</evidence>
<comment type="caution">
    <text evidence="4">The sequence shown here is derived from an EMBL/GenBank/DDBJ whole genome shotgun (WGS) entry which is preliminary data.</text>
</comment>
<dbReference type="Proteomes" id="UP000760860">
    <property type="component" value="Unassembled WGS sequence"/>
</dbReference>
<dbReference type="EMBL" id="RCMK01000005">
    <property type="protein sequence ID" value="KAG2955420.1"/>
    <property type="molecule type" value="Genomic_DNA"/>
</dbReference>
<proteinExistence type="predicted"/>
<dbReference type="VEuPathDB" id="FungiDB:PC110_g934"/>
<evidence type="ECO:0000313" key="3">
    <source>
        <dbReference type="EMBL" id="KAG2955420.1"/>
    </source>
</evidence>
<dbReference type="Gene3D" id="3.60.21.10">
    <property type="match status" value="1"/>
</dbReference>
<dbReference type="EMBL" id="RCMV01000002">
    <property type="protein sequence ID" value="KAG3229316.1"/>
    <property type="molecule type" value="Genomic_DNA"/>
</dbReference>
<protein>
    <recommendedName>
        <fullName evidence="6">Calcineurin-like phosphoesterase domain-containing protein</fullName>
    </recommendedName>
</protein>
<evidence type="ECO:0000256" key="2">
    <source>
        <dbReference type="SAM" id="SignalP"/>
    </source>
</evidence>
<evidence type="ECO:0000313" key="5">
    <source>
        <dbReference type="Proteomes" id="UP000760860"/>
    </source>
</evidence>
<dbReference type="Pfam" id="PF14966">
    <property type="entry name" value="DNA_repr_REX1B"/>
    <property type="match status" value="1"/>
</dbReference>
<dbReference type="PANTHER" id="PTHR28309:SF1">
    <property type="entry name" value="REQUIRED FOR EXCISION 1-B DOMAIN-CONTAINING PROTEIN"/>
    <property type="match status" value="1"/>
</dbReference>
<feature type="chain" id="PRO_5036275346" description="Calcineurin-like phosphoesterase domain-containing protein" evidence="2">
    <location>
        <begin position="21"/>
        <end position="416"/>
    </location>
</feature>